<evidence type="ECO:0000256" key="2">
    <source>
        <dbReference type="ARBA" id="ARBA00022475"/>
    </source>
</evidence>
<feature type="transmembrane region" description="Helical" evidence="6">
    <location>
        <begin position="267"/>
        <end position="287"/>
    </location>
</feature>
<accession>L0HB31</accession>
<keyword evidence="3 6" id="KW-0812">Transmembrane</keyword>
<dbReference type="InterPro" id="IPR018076">
    <property type="entry name" value="T2SS_GspF_dom"/>
</dbReference>
<dbReference type="InParanoid" id="L0HB31"/>
<feature type="domain" description="Type II secretion system protein GspF" evidence="7">
    <location>
        <begin position="422"/>
        <end position="541"/>
    </location>
</feature>
<feature type="transmembrane region" description="Helical" evidence="6">
    <location>
        <begin position="526"/>
        <end position="545"/>
    </location>
</feature>
<dbReference type="KEGG" id="mfo:Metfor_0907"/>
<dbReference type="PANTHER" id="PTHR35402">
    <property type="entry name" value="INTEGRAL MEMBRANE PROTEIN-RELATED"/>
    <property type="match status" value="1"/>
</dbReference>
<comment type="subcellular location">
    <subcellularLocation>
        <location evidence="1">Cell membrane</location>
        <topology evidence="1">Multi-pass membrane protein</topology>
    </subcellularLocation>
</comment>
<keyword evidence="4 6" id="KW-1133">Transmembrane helix</keyword>
<evidence type="ECO:0000256" key="4">
    <source>
        <dbReference type="ARBA" id="ARBA00022989"/>
    </source>
</evidence>
<feature type="transmembrane region" description="Helical" evidence="6">
    <location>
        <begin position="601"/>
        <end position="617"/>
    </location>
</feature>
<dbReference type="RefSeq" id="WP_015284926.1">
    <property type="nucleotide sequence ID" value="NC_019943.1"/>
</dbReference>
<feature type="transmembrane region" description="Helical" evidence="6">
    <location>
        <begin position="48"/>
        <end position="69"/>
    </location>
</feature>
<evidence type="ECO:0000256" key="1">
    <source>
        <dbReference type="ARBA" id="ARBA00004651"/>
    </source>
</evidence>
<feature type="transmembrane region" description="Helical" evidence="6">
    <location>
        <begin position="571"/>
        <end position="589"/>
    </location>
</feature>
<dbReference type="InterPro" id="IPR056569">
    <property type="entry name" value="ArlJ-like"/>
</dbReference>
<evidence type="ECO:0000256" key="3">
    <source>
        <dbReference type="ARBA" id="ARBA00022692"/>
    </source>
</evidence>
<proteinExistence type="predicted"/>
<keyword evidence="2" id="KW-1003">Cell membrane</keyword>
<keyword evidence="5 6" id="KW-0472">Membrane</keyword>
<dbReference type="EMBL" id="CP003167">
    <property type="protein sequence ID" value="AGB01962.1"/>
    <property type="molecule type" value="Genomic_DNA"/>
</dbReference>
<evidence type="ECO:0000259" key="7">
    <source>
        <dbReference type="Pfam" id="PF00482"/>
    </source>
</evidence>
<feature type="transmembrane region" description="Helical" evidence="6">
    <location>
        <begin position="234"/>
        <end position="255"/>
    </location>
</feature>
<dbReference type="GO" id="GO:0005886">
    <property type="term" value="C:plasma membrane"/>
    <property type="evidence" value="ECO:0007669"/>
    <property type="project" value="UniProtKB-SubCell"/>
</dbReference>
<dbReference type="GeneID" id="14310220"/>
<gene>
    <name evidence="8" type="ordered locus">Metfor_0907</name>
</gene>
<evidence type="ECO:0000313" key="8">
    <source>
        <dbReference type="EMBL" id="AGB01962.1"/>
    </source>
</evidence>
<evidence type="ECO:0000256" key="6">
    <source>
        <dbReference type="SAM" id="Phobius"/>
    </source>
</evidence>
<keyword evidence="8" id="KW-0969">Cilium</keyword>
<dbReference type="Pfam" id="PF00482">
    <property type="entry name" value="T2SSF"/>
    <property type="match status" value="2"/>
</dbReference>
<protein>
    <submittedName>
        <fullName evidence="8">Archaeal flagella assembly protein J</fullName>
    </submittedName>
</protein>
<evidence type="ECO:0000313" key="9">
    <source>
        <dbReference type="Proteomes" id="UP000010824"/>
    </source>
</evidence>
<keyword evidence="9" id="KW-1185">Reference proteome</keyword>
<feature type="transmembrane region" description="Helical" evidence="6">
    <location>
        <begin position="386"/>
        <end position="405"/>
    </location>
</feature>
<dbReference type="AlphaFoldDB" id="L0HB31"/>
<feature type="domain" description="Type II secretion system protein GspF" evidence="7">
    <location>
        <begin position="128"/>
        <end position="249"/>
    </location>
</feature>
<keyword evidence="8" id="KW-0282">Flagellum</keyword>
<dbReference type="Proteomes" id="UP000010824">
    <property type="component" value="Chromosome"/>
</dbReference>
<dbReference type="OrthoDB" id="12374at2157"/>
<sequence length="618" mass="69871">MYVPPVLRRAEKRLTDFELMIHGTTLRTTLRSAHLPVTAEEYLRTVRVNLAGTLVMFFTLWFFFVISGLELEIFGLKTTGTLLWLLLFVLIVPGQYAMQMYYPQIIAHGRKSRIDLDLPYAISYMQALSTTMAPYDIIRKVYEEHDMFGEISNEFGIIVRDVELFSDDLNAAIKDLQRITPSTNLRDFMNDLAIVIDSGGNITTYLGAKTEYYRDQAKQEVELVLKTIEIMAEVYVTAFVAGPIALIIMIVAQGMTNSQEMSWILPMMYICIPAGAIVMIWILSLMLPPENLEISRKETVEQHFASGVQAVEEDLVADDDPKNKAFYKRIEESKRNNYYMSLLRHPFRTYIRSYYYGIGLGGIIAGIIAFIWLTGGFEALIPHDQMEAVICLMIIGFMAPVAVSFEGRRWYVRNIEEHLPDFLRELSDMKDIGITLHEAIHRISGAKLGVLSSELSVASRDIESGAYVNSALVKMEERIGLVSVKRAISLLVRASEITTNLKQIFIIAITDFEYYLKLKRERSNTTIIYVMIIYLSFGIYLYTAYQLNVPFLSAFKGMNVNVDTAGNLTEMFRIGIILATFSGIMAGQFSSNSILAGFKHSILLLAATVALFVFLIGA</sequence>
<name>L0HB31_METFS</name>
<dbReference type="PANTHER" id="PTHR35402:SF1">
    <property type="entry name" value="TYPE II SECRETION SYSTEM PROTEIN GSPF DOMAIN-CONTAINING PROTEIN"/>
    <property type="match status" value="1"/>
</dbReference>
<dbReference type="eggNOG" id="arCOG01808">
    <property type="taxonomic scope" value="Archaea"/>
</dbReference>
<reference evidence="8 9" key="2">
    <citation type="journal article" date="2014" name="Genome Announc.">
        <title>Complete Genome Sequence of Methanoregula formicica SMSPT, a Mesophilic Hydrogenotrophic Methanogen Isolated from a Methanogenic Upflow Anaerobic Sludge Blanket Reactor.</title>
        <authorList>
            <person name="Yamamoto K."/>
            <person name="Tamaki H."/>
            <person name="Cadillo-Quiroz H."/>
            <person name="Imachi H."/>
            <person name="Kyrpides N."/>
            <person name="Woyke T."/>
            <person name="Goodwin L."/>
            <person name="Zinder S.H."/>
            <person name="Kamagata Y."/>
            <person name="Liu W.T."/>
        </authorList>
    </citation>
    <scope>NUCLEOTIDE SEQUENCE [LARGE SCALE GENOMIC DNA]</scope>
    <source>
        <strain evidence="9">DSM 22288 / NBRC 105244 / SMSP</strain>
    </source>
</reference>
<reference evidence="9" key="1">
    <citation type="submission" date="2011-12" db="EMBL/GenBank/DDBJ databases">
        <title>Complete sequence of Methanoregula formicicum SMSP.</title>
        <authorList>
            <person name="Lucas S."/>
            <person name="Han J."/>
            <person name="Lapidus A."/>
            <person name="Cheng J.-F."/>
            <person name="Goodwin L."/>
            <person name="Pitluck S."/>
            <person name="Peters L."/>
            <person name="Ovchinnikova G."/>
            <person name="Teshima H."/>
            <person name="Detter J.C."/>
            <person name="Han C."/>
            <person name="Tapia R."/>
            <person name="Land M."/>
            <person name="Hauser L."/>
            <person name="Kyrpides N."/>
            <person name="Ivanova N."/>
            <person name="Pagani I."/>
            <person name="Imachi H."/>
            <person name="Tamaki H."/>
            <person name="Sekiguchi Y."/>
            <person name="Kamagata Y."/>
            <person name="Cadillo-Quiroz H."/>
            <person name="Zinder S."/>
            <person name="Liu W.-T."/>
            <person name="Woyke T."/>
        </authorList>
    </citation>
    <scope>NUCLEOTIDE SEQUENCE [LARGE SCALE GENOMIC DNA]</scope>
    <source>
        <strain evidence="9">DSM 22288 / NBRC 105244 / SMSP</strain>
    </source>
</reference>
<dbReference type="STRING" id="593750.Metfor_0907"/>
<dbReference type="HOGENOM" id="CLU_017646_1_1_2"/>
<evidence type="ECO:0000256" key="5">
    <source>
        <dbReference type="ARBA" id="ARBA00023136"/>
    </source>
</evidence>
<organism evidence="8 9">
    <name type="scientific">Methanoregula formicica (strain DSM 22288 / NBRC 105244 / SMSP)</name>
    <dbReference type="NCBI Taxonomy" id="593750"/>
    <lineage>
        <taxon>Archaea</taxon>
        <taxon>Methanobacteriati</taxon>
        <taxon>Methanobacteriota</taxon>
        <taxon>Stenosarchaea group</taxon>
        <taxon>Methanomicrobia</taxon>
        <taxon>Methanomicrobiales</taxon>
        <taxon>Methanoregulaceae</taxon>
        <taxon>Methanoregula</taxon>
    </lineage>
</organism>
<feature type="transmembrane region" description="Helical" evidence="6">
    <location>
        <begin position="354"/>
        <end position="374"/>
    </location>
</feature>
<keyword evidence="8" id="KW-0966">Cell projection</keyword>
<feature type="transmembrane region" description="Helical" evidence="6">
    <location>
        <begin position="81"/>
        <end position="102"/>
    </location>
</feature>